<reference evidence="10 11" key="1">
    <citation type="submission" date="2010-12" db="EMBL/GenBank/DDBJ databases">
        <authorList>
            <person name="Muzny D."/>
            <person name="Qin X."/>
            <person name="Deng J."/>
            <person name="Jiang H."/>
            <person name="Liu Y."/>
            <person name="Qu J."/>
            <person name="Song X.-Z."/>
            <person name="Zhang L."/>
            <person name="Thornton R."/>
            <person name="Coyle M."/>
            <person name="Francisco L."/>
            <person name="Jackson L."/>
            <person name="Javaid M."/>
            <person name="Korchina V."/>
            <person name="Kovar C."/>
            <person name="Mata R."/>
            <person name="Mathew T."/>
            <person name="Ngo R."/>
            <person name="Nguyen L."/>
            <person name="Nguyen N."/>
            <person name="Okwuonu G."/>
            <person name="Ongeri F."/>
            <person name="Pham C."/>
            <person name="Simmons D."/>
            <person name="Wilczek-Boney K."/>
            <person name="Hale W."/>
            <person name="Jakkamsetti A."/>
            <person name="Pham P."/>
            <person name="Ruth R."/>
            <person name="San Lucas F."/>
            <person name="Warren J."/>
            <person name="Zhang J."/>
            <person name="Zhao Z."/>
            <person name="Zhou C."/>
            <person name="Zhu D."/>
            <person name="Lee S."/>
            <person name="Bess C."/>
            <person name="Blankenburg K."/>
            <person name="Forbes L."/>
            <person name="Fu Q."/>
            <person name="Gubbala S."/>
            <person name="Hirani K."/>
            <person name="Jayaseelan J.C."/>
            <person name="Lara F."/>
            <person name="Munidasa M."/>
            <person name="Palculict T."/>
            <person name="Patil S."/>
            <person name="Pu L.-L."/>
            <person name="Saada N."/>
            <person name="Tang L."/>
            <person name="Weissenberger G."/>
            <person name="Zhu Y."/>
            <person name="Hemphill L."/>
            <person name="Shang Y."/>
            <person name="Youmans B."/>
            <person name="Ayvaz T."/>
            <person name="Ross M."/>
            <person name="Santibanez J."/>
            <person name="Aqrawi P."/>
            <person name="Gross S."/>
            <person name="Joshi V."/>
            <person name="Fowler G."/>
            <person name="Nazareth L."/>
            <person name="Reid J."/>
            <person name="Worley K."/>
            <person name="Petrosino J."/>
            <person name="Highlander S."/>
            <person name="Gibbs R."/>
        </authorList>
    </citation>
    <scope>NUCLEOTIDE SEQUENCE [LARGE SCALE GENOMIC DNA]</scope>
    <source>
        <strain evidence="10 11">DSM 15606</strain>
    </source>
</reference>
<dbReference type="EMBL" id="AEQO01000212">
    <property type="protein sequence ID" value="EFV03074.1"/>
    <property type="molecule type" value="Genomic_DNA"/>
</dbReference>
<dbReference type="InterPro" id="IPR029063">
    <property type="entry name" value="SAM-dependent_MTases_sf"/>
</dbReference>
<keyword evidence="4 10" id="KW-0808">Transferase</keyword>
<keyword evidence="11" id="KW-1185">Reference proteome</keyword>
<dbReference type="Proteomes" id="UP000003874">
    <property type="component" value="Unassembled WGS sequence"/>
</dbReference>
<evidence type="ECO:0000256" key="2">
    <source>
        <dbReference type="ARBA" id="ARBA00011900"/>
    </source>
</evidence>
<gene>
    <name evidence="10" type="primary">hsdM</name>
    <name evidence="10" type="ORF">HMPREF9420_2789</name>
</gene>
<evidence type="ECO:0000256" key="3">
    <source>
        <dbReference type="ARBA" id="ARBA00022603"/>
    </source>
</evidence>
<dbReference type="PANTHER" id="PTHR42933">
    <property type="entry name" value="SLR6095 PROTEIN"/>
    <property type="match status" value="1"/>
</dbReference>
<evidence type="ECO:0000256" key="1">
    <source>
        <dbReference type="ARBA" id="ARBA00006594"/>
    </source>
</evidence>
<dbReference type="GO" id="GO:0009007">
    <property type="term" value="F:site-specific DNA-methyltransferase (adenine-specific) activity"/>
    <property type="evidence" value="ECO:0007669"/>
    <property type="project" value="UniProtKB-EC"/>
</dbReference>
<dbReference type="InterPro" id="IPR038333">
    <property type="entry name" value="T1MK-like_N_sf"/>
</dbReference>
<keyword evidence="5" id="KW-0949">S-adenosyl-L-methionine</keyword>
<evidence type="ECO:0000256" key="7">
    <source>
        <dbReference type="ARBA" id="ARBA00047942"/>
    </source>
</evidence>
<proteinExistence type="inferred from homology"/>
<dbReference type="InterPro" id="IPR022749">
    <property type="entry name" value="D12N6_MeTrfase_N"/>
</dbReference>
<dbReference type="HOGENOM" id="CLU_018284_4_0_10"/>
<keyword evidence="3 10" id="KW-0489">Methyltransferase</keyword>
<dbReference type="Gene3D" id="3.40.50.150">
    <property type="entry name" value="Vaccinia Virus protein VP39"/>
    <property type="match status" value="1"/>
</dbReference>
<dbReference type="Gene3D" id="1.20.1260.30">
    <property type="match status" value="1"/>
</dbReference>
<name>E6MTH1_9BACT</name>
<organism evidence="10 11">
    <name type="scientific">Segatella salivae DSM 15606</name>
    <dbReference type="NCBI Taxonomy" id="888832"/>
    <lineage>
        <taxon>Bacteria</taxon>
        <taxon>Pseudomonadati</taxon>
        <taxon>Bacteroidota</taxon>
        <taxon>Bacteroidia</taxon>
        <taxon>Bacteroidales</taxon>
        <taxon>Prevotellaceae</taxon>
        <taxon>Segatella</taxon>
    </lineage>
</organism>
<dbReference type="GO" id="GO:0008170">
    <property type="term" value="F:N-methyltransferase activity"/>
    <property type="evidence" value="ECO:0007669"/>
    <property type="project" value="InterPro"/>
</dbReference>
<dbReference type="GO" id="GO:0003677">
    <property type="term" value="F:DNA binding"/>
    <property type="evidence" value="ECO:0007669"/>
    <property type="project" value="InterPro"/>
</dbReference>
<evidence type="ECO:0000313" key="11">
    <source>
        <dbReference type="Proteomes" id="UP000003874"/>
    </source>
</evidence>
<dbReference type="Pfam" id="PF12161">
    <property type="entry name" value="HsdM_N"/>
    <property type="match status" value="1"/>
</dbReference>
<dbReference type="OrthoDB" id="9814572at2"/>
<dbReference type="eggNOG" id="COG0286">
    <property type="taxonomic scope" value="Bacteria"/>
</dbReference>
<comment type="catalytic activity">
    <reaction evidence="7">
        <text>a 2'-deoxyadenosine in DNA + S-adenosyl-L-methionine = an N(6)-methyl-2'-deoxyadenosine in DNA + S-adenosyl-L-homocysteine + H(+)</text>
        <dbReference type="Rhea" id="RHEA:15197"/>
        <dbReference type="Rhea" id="RHEA-COMP:12418"/>
        <dbReference type="Rhea" id="RHEA-COMP:12419"/>
        <dbReference type="ChEBI" id="CHEBI:15378"/>
        <dbReference type="ChEBI" id="CHEBI:57856"/>
        <dbReference type="ChEBI" id="CHEBI:59789"/>
        <dbReference type="ChEBI" id="CHEBI:90615"/>
        <dbReference type="ChEBI" id="CHEBI:90616"/>
        <dbReference type="EC" id="2.1.1.72"/>
    </reaction>
</comment>
<protein>
    <recommendedName>
        <fullName evidence="2">site-specific DNA-methyltransferase (adenine-specific)</fullName>
        <ecNumber evidence="2">2.1.1.72</ecNumber>
    </recommendedName>
</protein>
<evidence type="ECO:0000259" key="8">
    <source>
        <dbReference type="Pfam" id="PF02384"/>
    </source>
</evidence>
<evidence type="ECO:0000256" key="6">
    <source>
        <dbReference type="ARBA" id="ARBA00022747"/>
    </source>
</evidence>
<dbReference type="GO" id="GO:0009307">
    <property type="term" value="P:DNA restriction-modification system"/>
    <property type="evidence" value="ECO:0007669"/>
    <property type="project" value="UniProtKB-KW"/>
</dbReference>
<dbReference type="InterPro" id="IPR051537">
    <property type="entry name" value="DNA_Adenine_Mtase"/>
</dbReference>
<dbReference type="PRINTS" id="PR00507">
    <property type="entry name" value="N12N6MTFRASE"/>
</dbReference>
<keyword evidence="6" id="KW-0680">Restriction system</keyword>
<dbReference type="EC" id="2.1.1.72" evidence="2"/>
<accession>E6MTH1</accession>
<evidence type="ECO:0000256" key="4">
    <source>
        <dbReference type="ARBA" id="ARBA00022679"/>
    </source>
</evidence>
<evidence type="ECO:0000259" key="9">
    <source>
        <dbReference type="Pfam" id="PF12161"/>
    </source>
</evidence>
<dbReference type="InterPro" id="IPR003356">
    <property type="entry name" value="DNA_methylase_A-5"/>
</dbReference>
<evidence type="ECO:0000256" key="5">
    <source>
        <dbReference type="ARBA" id="ARBA00022691"/>
    </source>
</evidence>
<dbReference type="SUPFAM" id="SSF53335">
    <property type="entry name" value="S-adenosyl-L-methionine-dependent methyltransferases"/>
    <property type="match status" value="1"/>
</dbReference>
<sequence length="505" mass="57748">MAVNNIVKRLQNIMRQDAGINGDAQRIEQMTWMFFLKVYDTQEETWEYKAAKEKKEFKSIIPEELRWRNWAIDEKDGSALTGDLLLNFINDKLFPTLKNLAVTHETPRSKSIVKEVFEDLNQYMKNGILLRQVINIINEIEFDDADDRHMFGDIYEGILKDLQSAGNAGEFYTPRALTDFIIQQLNPKLGETVGDFTSGTGGFLTSALNYLNKQIKTTNDGRLFQNAAVGQEWKPLPYLLSITNLLLHDVESPNIRHCDSLSTKMSDFKESDKVDVIAMNPPYGGSTDASVKSNFPMAFRSSETADLFMVLIMYRLKKDGRAAVIVPDGFLFGADGAKLAIKSELLKKFNLHTIIRLPGSIFAPYTSIATNILFFNNEKADGAEEGLSTKDIWFYRMDMPEGYKHFSKTRSMKLEHCQPIIDWWNDRKEIISEDGDEKSRCFTAQQLLDLDCNFDQCKFPKDEEEILPPAELLADYFKKRAALDHEIDCTLVEIQEILGIKIEKE</sequence>
<dbReference type="PANTHER" id="PTHR42933:SF4">
    <property type="entry name" value="TYPE I RESTRICTION ENZYME ECOKI METHYLASE SUBUNIT"/>
    <property type="match status" value="1"/>
</dbReference>
<feature type="domain" description="N6 adenine-specific DNA methyltransferase N-terminal" evidence="9">
    <location>
        <begin position="4"/>
        <end position="137"/>
    </location>
</feature>
<dbReference type="PROSITE" id="PS00092">
    <property type="entry name" value="N6_MTASE"/>
    <property type="match status" value="1"/>
</dbReference>
<comment type="caution">
    <text evidence="10">The sequence shown here is derived from an EMBL/GenBank/DDBJ whole genome shotgun (WGS) entry which is preliminary data.</text>
</comment>
<evidence type="ECO:0000313" key="10">
    <source>
        <dbReference type="EMBL" id="EFV03074.1"/>
    </source>
</evidence>
<comment type="similarity">
    <text evidence="1">Belongs to the N(4)/N(6)-methyltransferase family.</text>
</comment>
<feature type="domain" description="DNA methylase adenine-specific" evidence="8">
    <location>
        <begin position="147"/>
        <end position="439"/>
    </location>
</feature>
<dbReference type="STRING" id="888832.HMPREF9420_2789"/>
<dbReference type="RefSeq" id="WP_007136030.1">
    <property type="nucleotide sequence ID" value="NZ_GL629647.1"/>
</dbReference>
<dbReference type="Pfam" id="PF02384">
    <property type="entry name" value="N6_Mtase"/>
    <property type="match status" value="1"/>
</dbReference>
<dbReference type="InterPro" id="IPR002052">
    <property type="entry name" value="DNA_methylase_N6_adenine_CS"/>
</dbReference>
<dbReference type="AlphaFoldDB" id="E6MTH1"/>
<dbReference type="GO" id="GO:0032259">
    <property type="term" value="P:methylation"/>
    <property type="evidence" value="ECO:0007669"/>
    <property type="project" value="UniProtKB-KW"/>
</dbReference>